<feature type="region of interest" description="Disordered" evidence="1">
    <location>
        <begin position="63"/>
        <end position="82"/>
    </location>
</feature>
<accession>A0A0N5CGB9</accession>
<feature type="signal peptide" evidence="2">
    <location>
        <begin position="1"/>
        <end position="20"/>
    </location>
</feature>
<sequence>MNFLLNIIFFINLSFLKVNCELSSFSSSKFGSKTPIEDKDSKEGKNKHNVKISFIRRRSSVRRKGSRKSVKGGRQHINDISDSNHLSGPMISKELYAGKKCVNYIVWHKVWCKCDYKCFADDHFLELKYRLIEELNRYREIHKMQPLLKDITLYKKAQKHAKNLAITRSLRRDNDIRTGLLMGIVYYSAASVMVKK</sequence>
<dbReference type="SUPFAM" id="SSF55797">
    <property type="entry name" value="PR-1-like"/>
    <property type="match status" value="1"/>
</dbReference>
<keyword evidence="2" id="KW-0732">Signal</keyword>
<protein>
    <submittedName>
        <fullName evidence="4">Exported protein</fullName>
    </submittedName>
</protein>
<reference evidence="4" key="1">
    <citation type="submission" date="2017-02" db="UniProtKB">
        <authorList>
            <consortium name="WormBaseParasite"/>
        </authorList>
    </citation>
    <scope>IDENTIFICATION</scope>
</reference>
<evidence type="ECO:0000256" key="1">
    <source>
        <dbReference type="SAM" id="MobiDB-lite"/>
    </source>
</evidence>
<proteinExistence type="predicted"/>
<name>A0A0N5CGB9_STREA</name>
<feature type="region of interest" description="Disordered" evidence="1">
    <location>
        <begin position="26"/>
        <end position="46"/>
    </location>
</feature>
<dbReference type="WBParaSite" id="SPAL_0001689800.1">
    <property type="protein sequence ID" value="SPAL_0001689800.1"/>
    <property type="gene ID" value="SPAL_0001689800"/>
</dbReference>
<organism evidence="3 4">
    <name type="scientific">Strongyloides papillosus</name>
    <name type="common">Intestinal threadworm</name>
    <dbReference type="NCBI Taxonomy" id="174720"/>
    <lineage>
        <taxon>Eukaryota</taxon>
        <taxon>Metazoa</taxon>
        <taxon>Ecdysozoa</taxon>
        <taxon>Nematoda</taxon>
        <taxon>Chromadorea</taxon>
        <taxon>Rhabditida</taxon>
        <taxon>Tylenchina</taxon>
        <taxon>Panagrolaimomorpha</taxon>
        <taxon>Strongyloidoidea</taxon>
        <taxon>Strongyloididae</taxon>
        <taxon>Strongyloides</taxon>
    </lineage>
</organism>
<evidence type="ECO:0000256" key="2">
    <source>
        <dbReference type="SAM" id="SignalP"/>
    </source>
</evidence>
<feature type="compositionally biased region" description="Basic and acidic residues" evidence="1">
    <location>
        <begin position="35"/>
        <end position="46"/>
    </location>
</feature>
<feature type="chain" id="PRO_5005896061" evidence="2">
    <location>
        <begin position="21"/>
        <end position="196"/>
    </location>
</feature>
<feature type="compositionally biased region" description="Basic residues" evidence="1">
    <location>
        <begin position="63"/>
        <end position="74"/>
    </location>
</feature>
<dbReference type="InterPro" id="IPR035940">
    <property type="entry name" value="CAP_sf"/>
</dbReference>
<keyword evidence="3" id="KW-1185">Reference proteome</keyword>
<dbReference type="Proteomes" id="UP000046392">
    <property type="component" value="Unplaced"/>
</dbReference>
<evidence type="ECO:0000313" key="3">
    <source>
        <dbReference type="Proteomes" id="UP000046392"/>
    </source>
</evidence>
<evidence type="ECO:0000313" key="4">
    <source>
        <dbReference type="WBParaSite" id="SPAL_0001689800.1"/>
    </source>
</evidence>
<dbReference type="AlphaFoldDB" id="A0A0N5CGB9"/>